<dbReference type="Proteomes" id="UP001060085">
    <property type="component" value="Linkage Group LG07"/>
</dbReference>
<reference evidence="2" key="1">
    <citation type="journal article" date="2023" name="Nat. Plants">
        <title>Single-cell RNA sequencing provides a high-resolution roadmap for understanding the multicellular compartmentation of specialized metabolism.</title>
        <authorList>
            <person name="Sun S."/>
            <person name="Shen X."/>
            <person name="Li Y."/>
            <person name="Li Y."/>
            <person name="Wang S."/>
            <person name="Li R."/>
            <person name="Zhang H."/>
            <person name="Shen G."/>
            <person name="Guo B."/>
            <person name="Wei J."/>
            <person name="Xu J."/>
            <person name="St-Pierre B."/>
            <person name="Chen S."/>
            <person name="Sun C."/>
        </authorList>
    </citation>
    <scope>NUCLEOTIDE SEQUENCE [LARGE SCALE GENOMIC DNA]</scope>
</reference>
<sequence>MLVQIDSTAHTFTTHALPGILKKNFLITGIFHLVFPRANGSKEISLFRFNDIPIAGKEIFYPADTTEESGGPPPTDVGDLPKCDRSAEPDQGQTSNHTGQWQQ</sequence>
<accession>A0ACB9ZYI7</accession>
<evidence type="ECO:0000313" key="2">
    <source>
        <dbReference type="Proteomes" id="UP001060085"/>
    </source>
</evidence>
<name>A0ACB9ZYI7_CATRO</name>
<protein>
    <submittedName>
        <fullName evidence="1">Uncharacterized protein</fullName>
    </submittedName>
</protein>
<comment type="caution">
    <text evidence="1">The sequence shown here is derived from an EMBL/GenBank/DDBJ whole genome shotgun (WGS) entry which is preliminary data.</text>
</comment>
<gene>
    <name evidence="1" type="ORF">M9H77_30897</name>
</gene>
<organism evidence="1 2">
    <name type="scientific">Catharanthus roseus</name>
    <name type="common">Madagascar periwinkle</name>
    <name type="synonym">Vinca rosea</name>
    <dbReference type="NCBI Taxonomy" id="4058"/>
    <lineage>
        <taxon>Eukaryota</taxon>
        <taxon>Viridiplantae</taxon>
        <taxon>Streptophyta</taxon>
        <taxon>Embryophyta</taxon>
        <taxon>Tracheophyta</taxon>
        <taxon>Spermatophyta</taxon>
        <taxon>Magnoliopsida</taxon>
        <taxon>eudicotyledons</taxon>
        <taxon>Gunneridae</taxon>
        <taxon>Pentapetalae</taxon>
        <taxon>asterids</taxon>
        <taxon>lamiids</taxon>
        <taxon>Gentianales</taxon>
        <taxon>Apocynaceae</taxon>
        <taxon>Rauvolfioideae</taxon>
        <taxon>Vinceae</taxon>
        <taxon>Catharanthinae</taxon>
        <taxon>Catharanthus</taxon>
    </lineage>
</organism>
<proteinExistence type="predicted"/>
<keyword evidence="2" id="KW-1185">Reference proteome</keyword>
<evidence type="ECO:0000313" key="1">
    <source>
        <dbReference type="EMBL" id="KAI5653710.1"/>
    </source>
</evidence>
<dbReference type="EMBL" id="CM044707">
    <property type="protein sequence ID" value="KAI5653710.1"/>
    <property type="molecule type" value="Genomic_DNA"/>
</dbReference>